<dbReference type="Proteomes" id="UP001239445">
    <property type="component" value="Unassembled WGS sequence"/>
</dbReference>
<name>A0AAJ0FHA8_9PEZI</name>
<reference evidence="2" key="1">
    <citation type="submission" date="2023-06" db="EMBL/GenBank/DDBJ databases">
        <title>Genome-scale phylogeny and comparative genomics of the fungal order Sordariales.</title>
        <authorList>
            <consortium name="Lawrence Berkeley National Laboratory"/>
            <person name="Hensen N."/>
            <person name="Bonometti L."/>
            <person name="Westerberg I."/>
            <person name="Brannstrom I.O."/>
            <person name="Guillou S."/>
            <person name="Cros-Aarteil S."/>
            <person name="Calhoun S."/>
            <person name="Haridas S."/>
            <person name="Kuo A."/>
            <person name="Mondo S."/>
            <person name="Pangilinan J."/>
            <person name="Riley R."/>
            <person name="Labutti K."/>
            <person name="Andreopoulos B."/>
            <person name="Lipzen A."/>
            <person name="Chen C."/>
            <person name="Yanf M."/>
            <person name="Daum C."/>
            <person name="Ng V."/>
            <person name="Clum A."/>
            <person name="Steindorff A."/>
            <person name="Ohm R."/>
            <person name="Martin F."/>
            <person name="Silar P."/>
            <person name="Natvig D."/>
            <person name="Lalanne C."/>
            <person name="Gautier V."/>
            <person name="Ament-Velasquez S.L."/>
            <person name="Kruys A."/>
            <person name="Hutchinson M.I."/>
            <person name="Powell A.J."/>
            <person name="Barry K."/>
            <person name="Miller A.N."/>
            <person name="Grigoriev I.V."/>
            <person name="Debuchy R."/>
            <person name="Gladieux P."/>
            <person name="Thoren M.H."/>
            <person name="Johannesson H."/>
        </authorList>
    </citation>
    <scope>NUCLEOTIDE SEQUENCE</scope>
    <source>
        <strain evidence="2">PSN4</strain>
    </source>
</reference>
<gene>
    <name evidence="2" type="ORF">QBC47DRAFT_368544</name>
</gene>
<sequence length="225" mass="25823">MDTRNSCFIQPTPVPDRQKAPIGLTPGKGPARHRAERERVENPWPSRLRGRGDHARVFNSPLQSWLRVRTTIYEISYRLPRKCLPHWAATSPRRHSGNEYKPGSHLVWTKQKRYSFWDVSGLPVAAQTSRAHHWRIFDTRTTEAGASTSRCAELGPDYSKVSLQSDARCEAKTRIVPFSLCNSSLGSWEGTWSHLHYALRVLEELLVLGIRTPEDSHRMTRPSFR</sequence>
<comment type="caution">
    <text evidence="2">The sequence shown here is derived from an EMBL/GenBank/DDBJ whole genome shotgun (WGS) entry which is preliminary data.</text>
</comment>
<organism evidence="2 3">
    <name type="scientific">Echria macrotheca</name>
    <dbReference type="NCBI Taxonomy" id="438768"/>
    <lineage>
        <taxon>Eukaryota</taxon>
        <taxon>Fungi</taxon>
        <taxon>Dikarya</taxon>
        <taxon>Ascomycota</taxon>
        <taxon>Pezizomycotina</taxon>
        <taxon>Sordariomycetes</taxon>
        <taxon>Sordariomycetidae</taxon>
        <taxon>Sordariales</taxon>
        <taxon>Schizotheciaceae</taxon>
        <taxon>Echria</taxon>
    </lineage>
</organism>
<accession>A0AAJ0FHA8</accession>
<evidence type="ECO:0000313" key="3">
    <source>
        <dbReference type="Proteomes" id="UP001239445"/>
    </source>
</evidence>
<dbReference type="EMBL" id="MU839827">
    <property type="protein sequence ID" value="KAK1760905.1"/>
    <property type="molecule type" value="Genomic_DNA"/>
</dbReference>
<evidence type="ECO:0000313" key="2">
    <source>
        <dbReference type="EMBL" id="KAK1760905.1"/>
    </source>
</evidence>
<evidence type="ECO:0000256" key="1">
    <source>
        <dbReference type="SAM" id="MobiDB-lite"/>
    </source>
</evidence>
<feature type="region of interest" description="Disordered" evidence="1">
    <location>
        <begin position="1"/>
        <end position="35"/>
    </location>
</feature>
<keyword evidence="3" id="KW-1185">Reference proteome</keyword>
<protein>
    <submittedName>
        <fullName evidence="2">Uncharacterized protein</fullName>
    </submittedName>
</protein>
<dbReference type="AlphaFoldDB" id="A0AAJ0FHA8"/>
<proteinExistence type="predicted"/>